<dbReference type="Proteomes" id="UP001589836">
    <property type="component" value="Unassembled WGS sequence"/>
</dbReference>
<dbReference type="PANTHER" id="PTHR43133:SF51">
    <property type="entry name" value="RNA POLYMERASE SIGMA FACTOR"/>
    <property type="match status" value="1"/>
</dbReference>
<evidence type="ECO:0000259" key="5">
    <source>
        <dbReference type="Pfam" id="PF04542"/>
    </source>
</evidence>
<keyword evidence="3" id="KW-0731">Sigma factor</keyword>
<evidence type="ECO:0000259" key="6">
    <source>
        <dbReference type="Pfam" id="PF08281"/>
    </source>
</evidence>
<sequence length="172" mass="20235">MKQGNEQALRLIIERYKSLVYQIIVNVVRDEKEAEDLAQETFLKMMDALPSYQSKGFKTWLGRIAMHKAIDARRKRQRRQEMLEQDGISFNDTLGAKSAEEEWLNREKSAAVASSIQQLPASYQEVVQAYYIEGKTYAEIATEHDLEAKTVEVRLYRARKWMKQHWKKEEFS</sequence>
<evidence type="ECO:0000256" key="4">
    <source>
        <dbReference type="ARBA" id="ARBA00023163"/>
    </source>
</evidence>
<organism evidence="7 8">
    <name type="scientific">Pontibacillus salicampi</name>
    <dbReference type="NCBI Taxonomy" id="1449801"/>
    <lineage>
        <taxon>Bacteria</taxon>
        <taxon>Bacillati</taxon>
        <taxon>Bacillota</taxon>
        <taxon>Bacilli</taxon>
        <taxon>Bacillales</taxon>
        <taxon>Bacillaceae</taxon>
        <taxon>Pontibacillus</taxon>
    </lineage>
</organism>
<proteinExistence type="inferred from homology"/>
<dbReference type="Pfam" id="PF04542">
    <property type="entry name" value="Sigma70_r2"/>
    <property type="match status" value="1"/>
</dbReference>
<feature type="domain" description="RNA polymerase sigma factor 70 region 4 type 2" evidence="6">
    <location>
        <begin position="112"/>
        <end position="162"/>
    </location>
</feature>
<evidence type="ECO:0000313" key="7">
    <source>
        <dbReference type="EMBL" id="MFC0523553.1"/>
    </source>
</evidence>
<dbReference type="InterPro" id="IPR007627">
    <property type="entry name" value="RNA_pol_sigma70_r2"/>
</dbReference>
<keyword evidence="8" id="KW-1185">Reference proteome</keyword>
<evidence type="ECO:0000256" key="1">
    <source>
        <dbReference type="ARBA" id="ARBA00010641"/>
    </source>
</evidence>
<dbReference type="Gene3D" id="1.10.10.10">
    <property type="entry name" value="Winged helix-like DNA-binding domain superfamily/Winged helix DNA-binding domain"/>
    <property type="match status" value="1"/>
</dbReference>
<comment type="caution">
    <text evidence="7">The sequence shown here is derived from an EMBL/GenBank/DDBJ whole genome shotgun (WGS) entry which is preliminary data.</text>
</comment>
<feature type="domain" description="RNA polymerase sigma-70 region 2" evidence="5">
    <location>
        <begin position="12"/>
        <end position="79"/>
    </location>
</feature>
<dbReference type="InterPro" id="IPR013249">
    <property type="entry name" value="RNA_pol_sigma70_r4_t2"/>
</dbReference>
<dbReference type="InterPro" id="IPR036388">
    <property type="entry name" value="WH-like_DNA-bd_sf"/>
</dbReference>
<keyword evidence="4" id="KW-0804">Transcription</keyword>
<protein>
    <submittedName>
        <fullName evidence="7">RNA polymerase sigma factor</fullName>
    </submittedName>
</protein>
<evidence type="ECO:0000256" key="3">
    <source>
        <dbReference type="ARBA" id="ARBA00023082"/>
    </source>
</evidence>
<dbReference type="RefSeq" id="WP_377346832.1">
    <property type="nucleotide sequence ID" value="NZ_JBHLTP010000005.1"/>
</dbReference>
<dbReference type="Gene3D" id="1.10.1740.10">
    <property type="match status" value="1"/>
</dbReference>
<evidence type="ECO:0000256" key="2">
    <source>
        <dbReference type="ARBA" id="ARBA00023015"/>
    </source>
</evidence>
<dbReference type="InterPro" id="IPR014284">
    <property type="entry name" value="RNA_pol_sigma-70_dom"/>
</dbReference>
<dbReference type="InterPro" id="IPR013324">
    <property type="entry name" value="RNA_pol_sigma_r3/r4-like"/>
</dbReference>
<name>A0ABV6LMD7_9BACI</name>
<dbReference type="Pfam" id="PF08281">
    <property type="entry name" value="Sigma70_r4_2"/>
    <property type="match status" value="1"/>
</dbReference>
<dbReference type="InterPro" id="IPR013325">
    <property type="entry name" value="RNA_pol_sigma_r2"/>
</dbReference>
<dbReference type="SUPFAM" id="SSF88659">
    <property type="entry name" value="Sigma3 and sigma4 domains of RNA polymerase sigma factors"/>
    <property type="match status" value="1"/>
</dbReference>
<dbReference type="CDD" id="cd06171">
    <property type="entry name" value="Sigma70_r4"/>
    <property type="match status" value="1"/>
</dbReference>
<dbReference type="SUPFAM" id="SSF88946">
    <property type="entry name" value="Sigma2 domain of RNA polymerase sigma factors"/>
    <property type="match status" value="1"/>
</dbReference>
<evidence type="ECO:0000313" key="8">
    <source>
        <dbReference type="Proteomes" id="UP001589836"/>
    </source>
</evidence>
<gene>
    <name evidence="7" type="ORF">ACFFGV_08135</name>
</gene>
<dbReference type="PANTHER" id="PTHR43133">
    <property type="entry name" value="RNA POLYMERASE ECF-TYPE SIGMA FACTO"/>
    <property type="match status" value="1"/>
</dbReference>
<dbReference type="InterPro" id="IPR039425">
    <property type="entry name" value="RNA_pol_sigma-70-like"/>
</dbReference>
<comment type="similarity">
    <text evidence="1">Belongs to the sigma-70 factor family. ECF subfamily.</text>
</comment>
<dbReference type="NCBIfam" id="TIGR02937">
    <property type="entry name" value="sigma70-ECF"/>
    <property type="match status" value="1"/>
</dbReference>
<accession>A0ABV6LMD7</accession>
<keyword evidence="2" id="KW-0805">Transcription regulation</keyword>
<reference evidence="7 8" key="1">
    <citation type="submission" date="2024-09" db="EMBL/GenBank/DDBJ databases">
        <authorList>
            <person name="Sun Q."/>
            <person name="Mori K."/>
        </authorList>
    </citation>
    <scope>NUCLEOTIDE SEQUENCE [LARGE SCALE GENOMIC DNA]</scope>
    <source>
        <strain evidence="7 8">NCAIM B.02529</strain>
    </source>
</reference>
<dbReference type="EMBL" id="JBHLTP010000005">
    <property type="protein sequence ID" value="MFC0523553.1"/>
    <property type="molecule type" value="Genomic_DNA"/>
</dbReference>